<reference evidence="2 3" key="1">
    <citation type="journal article" date="2007" name="Nature">
        <title>Evolution of genes and genomes on the Drosophila phylogeny.</title>
        <authorList>
            <consortium name="Drosophila 12 Genomes Consortium"/>
            <person name="Clark A.G."/>
            <person name="Eisen M.B."/>
            <person name="Smith D.R."/>
            <person name="Bergman C.M."/>
            <person name="Oliver B."/>
            <person name="Markow T.A."/>
            <person name="Kaufman T.C."/>
            <person name="Kellis M."/>
            <person name="Gelbart W."/>
            <person name="Iyer V.N."/>
            <person name="Pollard D.A."/>
            <person name="Sackton T.B."/>
            <person name="Larracuente A.M."/>
            <person name="Singh N.D."/>
            <person name="Abad J.P."/>
            <person name="Abt D.N."/>
            <person name="Adryan B."/>
            <person name="Aguade M."/>
            <person name="Akashi H."/>
            <person name="Anderson W.W."/>
            <person name="Aquadro C.F."/>
            <person name="Ardell D.H."/>
            <person name="Arguello R."/>
            <person name="Artieri C.G."/>
            <person name="Barbash D.A."/>
            <person name="Barker D."/>
            <person name="Barsanti P."/>
            <person name="Batterham P."/>
            <person name="Batzoglou S."/>
            <person name="Begun D."/>
            <person name="Bhutkar A."/>
            <person name="Blanco E."/>
            <person name="Bosak S.A."/>
            <person name="Bradley R.K."/>
            <person name="Brand A.D."/>
            <person name="Brent M.R."/>
            <person name="Brooks A.N."/>
            <person name="Brown R.H."/>
            <person name="Butlin R.K."/>
            <person name="Caggese C."/>
            <person name="Calvi B.R."/>
            <person name="Bernardo de Carvalho A."/>
            <person name="Caspi A."/>
            <person name="Castrezana S."/>
            <person name="Celniker S.E."/>
            <person name="Chang J.L."/>
            <person name="Chapple C."/>
            <person name="Chatterji S."/>
            <person name="Chinwalla A."/>
            <person name="Civetta A."/>
            <person name="Clifton S.W."/>
            <person name="Comeron J.M."/>
            <person name="Costello J.C."/>
            <person name="Coyne J.A."/>
            <person name="Daub J."/>
            <person name="David R.G."/>
            <person name="Delcher A.L."/>
            <person name="Delehaunty K."/>
            <person name="Do C.B."/>
            <person name="Ebling H."/>
            <person name="Edwards K."/>
            <person name="Eickbush T."/>
            <person name="Evans J.D."/>
            <person name="Filipski A."/>
            <person name="Findeiss S."/>
            <person name="Freyhult E."/>
            <person name="Fulton L."/>
            <person name="Fulton R."/>
            <person name="Garcia A.C."/>
            <person name="Gardiner A."/>
            <person name="Garfield D.A."/>
            <person name="Garvin B.E."/>
            <person name="Gibson G."/>
            <person name="Gilbert D."/>
            <person name="Gnerre S."/>
            <person name="Godfrey J."/>
            <person name="Good R."/>
            <person name="Gotea V."/>
            <person name="Gravely B."/>
            <person name="Greenberg A.J."/>
            <person name="Griffiths-Jones S."/>
            <person name="Gross S."/>
            <person name="Guigo R."/>
            <person name="Gustafson E.A."/>
            <person name="Haerty W."/>
            <person name="Hahn M.W."/>
            <person name="Halligan D.L."/>
            <person name="Halpern A.L."/>
            <person name="Halter G.M."/>
            <person name="Han M.V."/>
            <person name="Heger A."/>
            <person name="Hillier L."/>
            <person name="Hinrichs A.S."/>
            <person name="Holmes I."/>
            <person name="Hoskins R.A."/>
            <person name="Hubisz M.J."/>
            <person name="Hultmark D."/>
            <person name="Huntley M.A."/>
            <person name="Jaffe D.B."/>
            <person name="Jagadeeshan S."/>
            <person name="Jeck W.R."/>
            <person name="Johnson J."/>
            <person name="Jones C.D."/>
            <person name="Jordan W.C."/>
            <person name="Karpen G.H."/>
            <person name="Kataoka E."/>
            <person name="Keightley P.D."/>
            <person name="Kheradpour P."/>
            <person name="Kirkness E.F."/>
            <person name="Koerich L.B."/>
            <person name="Kristiansen K."/>
            <person name="Kudrna D."/>
            <person name="Kulathinal R.J."/>
            <person name="Kumar S."/>
            <person name="Kwok R."/>
            <person name="Lander E."/>
            <person name="Langley C.H."/>
            <person name="Lapoint R."/>
            <person name="Lazzaro B.P."/>
            <person name="Lee S.J."/>
            <person name="Levesque L."/>
            <person name="Li R."/>
            <person name="Lin C.F."/>
            <person name="Lin M.F."/>
            <person name="Lindblad-Toh K."/>
            <person name="Llopart A."/>
            <person name="Long M."/>
            <person name="Low L."/>
            <person name="Lozovsky E."/>
            <person name="Lu J."/>
            <person name="Luo M."/>
            <person name="Machado C.A."/>
            <person name="Makalowski W."/>
            <person name="Marzo M."/>
            <person name="Matsuda M."/>
            <person name="Matzkin L."/>
            <person name="McAllister B."/>
            <person name="McBride C.S."/>
            <person name="McKernan B."/>
            <person name="McKernan K."/>
            <person name="Mendez-Lago M."/>
            <person name="Minx P."/>
            <person name="Mollenhauer M.U."/>
            <person name="Montooth K."/>
            <person name="Mount S.M."/>
            <person name="Mu X."/>
            <person name="Myers E."/>
            <person name="Negre B."/>
            <person name="Newfeld S."/>
            <person name="Nielsen R."/>
            <person name="Noor M.A."/>
            <person name="O'Grady P."/>
            <person name="Pachter L."/>
            <person name="Papaceit M."/>
            <person name="Parisi M.J."/>
            <person name="Parisi M."/>
            <person name="Parts L."/>
            <person name="Pedersen J.S."/>
            <person name="Pesole G."/>
            <person name="Phillippy A.M."/>
            <person name="Ponting C.P."/>
            <person name="Pop M."/>
            <person name="Porcelli D."/>
            <person name="Powell J.R."/>
            <person name="Prohaska S."/>
            <person name="Pruitt K."/>
            <person name="Puig M."/>
            <person name="Quesneville H."/>
            <person name="Ram K.R."/>
            <person name="Rand D."/>
            <person name="Rasmussen M.D."/>
            <person name="Reed L.K."/>
            <person name="Reenan R."/>
            <person name="Reily A."/>
            <person name="Remington K.A."/>
            <person name="Rieger T.T."/>
            <person name="Ritchie M.G."/>
            <person name="Robin C."/>
            <person name="Rogers Y.H."/>
            <person name="Rohde C."/>
            <person name="Rozas J."/>
            <person name="Rubenfield M.J."/>
            <person name="Ruiz A."/>
            <person name="Russo S."/>
            <person name="Salzberg S.L."/>
            <person name="Sanchez-Gracia A."/>
            <person name="Saranga D.J."/>
            <person name="Sato H."/>
            <person name="Schaeffer S.W."/>
            <person name="Schatz M.C."/>
            <person name="Schlenke T."/>
            <person name="Schwartz R."/>
            <person name="Segarra C."/>
            <person name="Singh R.S."/>
            <person name="Sirot L."/>
            <person name="Sirota M."/>
            <person name="Sisneros N.B."/>
            <person name="Smith C.D."/>
            <person name="Smith T.F."/>
            <person name="Spieth J."/>
            <person name="Stage D.E."/>
            <person name="Stark A."/>
            <person name="Stephan W."/>
            <person name="Strausberg R.L."/>
            <person name="Strempel S."/>
            <person name="Sturgill D."/>
            <person name="Sutton G."/>
            <person name="Sutton G.G."/>
            <person name="Tao W."/>
            <person name="Teichmann S."/>
            <person name="Tobari Y.N."/>
            <person name="Tomimura Y."/>
            <person name="Tsolas J.M."/>
            <person name="Valente V.L."/>
            <person name="Venter E."/>
            <person name="Venter J.C."/>
            <person name="Vicario S."/>
            <person name="Vieira F.G."/>
            <person name="Vilella A.J."/>
            <person name="Villasante A."/>
            <person name="Walenz B."/>
            <person name="Wang J."/>
            <person name="Wasserman M."/>
            <person name="Watts T."/>
            <person name="Wilson D."/>
            <person name="Wilson R.K."/>
            <person name="Wing R.A."/>
            <person name="Wolfner M.F."/>
            <person name="Wong A."/>
            <person name="Wong G.K."/>
            <person name="Wu C.I."/>
            <person name="Wu G."/>
            <person name="Yamamoto D."/>
            <person name="Yang H.P."/>
            <person name="Yang S.P."/>
            <person name="Yorke J.A."/>
            <person name="Yoshida K."/>
            <person name="Zdobnov E."/>
            <person name="Zhang P."/>
            <person name="Zhang Y."/>
            <person name="Zimin A.V."/>
            <person name="Baldwin J."/>
            <person name="Abdouelleil A."/>
            <person name="Abdulkadir J."/>
            <person name="Abebe A."/>
            <person name="Abera B."/>
            <person name="Abreu J."/>
            <person name="Acer S.C."/>
            <person name="Aftuck L."/>
            <person name="Alexander A."/>
            <person name="An P."/>
            <person name="Anderson E."/>
            <person name="Anderson S."/>
            <person name="Arachi H."/>
            <person name="Azer M."/>
            <person name="Bachantsang P."/>
            <person name="Barry A."/>
            <person name="Bayul T."/>
            <person name="Berlin A."/>
            <person name="Bessette D."/>
            <person name="Bloom T."/>
            <person name="Blye J."/>
            <person name="Boguslavskiy L."/>
            <person name="Bonnet C."/>
            <person name="Boukhgalter B."/>
            <person name="Bourzgui I."/>
            <person name="Brown A."/>
            <person name="Cahill P."/>
            <person name="Channer S."/>
            <person name="Cheshatsang Y."/>
            <person name="Chuda L."/>
            <person name="Citroen M."/>
            <person name="Collymore A."/>
            <person name="Cooke P."/>
            <person name="Costello M."/>
            <person name="D'Aco K."/>
            <person name="Daza R."/>
            <person name="De Haan G."/>
            <person name="DeGray S."/>
            <person name="DeMaso C."/>
            <person name="Dhargay N."/>
            <person name="Dooley K."/>
            <person name="Dooley E."/>
            <person name="Doricent M."/>
            <person name="Dorje P."/>
            <person name="Dorjee K."/>
            <person name="Dupes A."/>
            <person name="Elong R."/>
            <person name="Falk J."/>
            <person name="Farina A."/>
            <person name="Faro S."/>
            <person name="Ferguson D."/>
            <person name="Fisher S."/>
            <person name="Foley C.D."/>
            <person name="Franke A."/>
            <person name="Friedrich D."/>
            <person name="Gadbois L."/>
            <person name="Gearin G."/>
            <person name="Gearin C.R."/>
            <person name="Giannoukos G."/>
            <person name="Goode T."/>
            <person name="Graham J."/>
            <person name="Grandbois E."/>
            <person name="Grewal S."/>
            <person name="Gyaltsen K."/>
            <person name="Hafez N."/>
            <person name="Hagos B."/>
            <person name="Hall J."/>
            <person name="Henson C."/>
            <person name="Hollinger A."/>
            <person name="Honan T."/>
            <person name="Huard M.D."/>
            <person name="Hughes L."/>
            <person name="Hurhula B."/>
            <person name="Husby M.E."/>
            <person name="Kamat A."/>
            <person name="Kanga B."/>
            <person name="Kashin S."/>
            <person name="Khazanovich D."/>
            <person name="Kisner P."/>
            <person name="Lance K."/>
            <person name="Lara M."/>
            <person name="Lee W."/>
            <person name="Lennon N."/>
            <person name="Letendre F."/>
            <person name="LeVine R."/>
            <person name="Lipovsky A."/>
            <person name="Liu X."/>
            <person name="Liu J."/>
            <person name="Liu S."/>
            <person name="Lokyitsang T."/>
            <person name="Lokyitsang Y."/>
            <person name="Lubonja R."/>
            <person name="Lui A."/>
            <person name="MacDonald P."/>
            <person name="Magnisalis V."/>
            <person name="Maru K."/>
            <person name="Matthews C."/>
            <person name="McCusker W."/>
            <person name="McDonough S."/>
            <person name="Mehta T."/>
            <person name="Meldrim J."/>
            <person name="Meneus L."/>
            <person name="Mihai O."/>
            <person name="Mihalev A."/>
            <person name="Mihova T."/>
            <person name="Mittelman R."/>
            <person name="Mlenga V."/>
            <person name="Montmayeur A."/>
            <person name="Mulrain L."/>
            <person name="Navidi A."/>
            <person name="Naylor J."/>
            <person name="Negash T."/>
            <person name="Nguyen T."/>
            <person name="Nguyen N."/>
            <person name="Nicol R."/>
            <person name="Norbu C."/>
            <person name="Norbu N."/>
            <person name="Novod N."/>
            <person name="O'Neill B."/>
            <person name="Osman S."/>
            <person name="Markiewicz E."/>
            <person name="Oyono O.L."/>
            <person name="Patti C."/>
            <person name="Phunkhang P."/>
            <person name="Pierre F."/>
            <person name="Priest M."/>
            <person name="Raghuraman S."/>
            <person name="Rege F."/>
            <person name="Reyes R."/>
            <person name="Rise C."/>
            <person name="Rogov P."/>
            <person name="Ross K."/>
            <person name="Ryan E."/>
            <person name="Settipalli S."/>
            <person name="Shea T."/>
            <person name="Sherpa N."/>
            <person name="Shi L."/>
            <person name="Shih D."/>
            <person name="Sparrow T."/>
            <person name="Spaulding J."/>
            <person name="Stalker J."/>
            <person name="Stange-Thomann N."/>
            <person name="Stavropoulos S."/>
            <person name="Stone C."/>
            <person name="Strader C."/>
            <person name="Tesfaye S."/>
            <person name="Thomson T."/>
            <person name="Thoulutsang Y."/>
            <person name="Thoulutsang D."/>
            <person name="Topham K."/>
            <person name="Topping I."/>
            <person name="Tsamla T."/>
            <person name="Vassiliev H."/>
            <person name="Vo A."/>
            <person name="Wangchuk T."/>
            <person name="Wangdi T."/>
            <person name="Weiand M."/>
            <person name="Wilkinson J."/>
            <person name="Wilson A."/>
            <person name="Yadav S."/>
            <person name="Young G."/>
            <person name="Yu Q."/>
            <person name="Zembek L."/>
            <person name="Zhong D."/>
            <person name="Zimmer A."/>
            <person name="Zwirko Z."/>
            <person name="Jaffe D.B."/>
            <person name="Alvarez P."/>
            <person name="Brockman W."/>
            <person name="Butler J."/>
            <person name="Chin C."/>
            <person name="Gnerre S."/>
            <person name="Grabherr M."/>
            <person name="Kleber M."/>
            <person name="Mauceli E."/>
            <person name="MacCallum I."/>
        </authorList>
    </citation>
    <scope>NUCLEOTIDE SEQUENCE [LARGE SCALE GENOMIC DNA]</scope>
    <source>
        <strain evidence="3">Tucson 15010-1051.87</strain>
    </source>
</reference>
<keyword evidence="3" id="KW-1185">Reference proteome</keyword>
<dbReference type="Gene3D" id="1.10.238.20">
    <property type="entry name" value="Pheromone/general odorant binding protein domain"/>
    <property type="match status" value="1"/>
</dbReference>
<dbReference type="SUPFAM" id="SSF47565">
    <property type="entry name" value="Insect pheromone/odorant-binding proteins"/>
    <property type="match status" value="1"/>
</dbReference>
<feature type="chain" id="PRO_5006457260" evidence="1">
    <location>
        <begin position="24"/>
        <end position="145"/>
    </location>
</feature>
<dbReference type="STRING" id="7244.B4LKZ4"/>
<dbReference type="InterPro" id="IPR006170">
    <property type="entry name" value="PBP/GOBP"/>
</dbReference>
<dbReference type="FunCoup" id="B4LKZ4">
    <property type="interactions" value="48"/>
</dbReference>
<dbReference type="Pfam" id="PF01395">
    <property type="entry name" value="PBP_GOBP"/>
    <property type="match status" value="1"/>
</dbReference>
<dbReference type="InterPro" id="IPR036728">
    <property type="entry name" value="PBP_GOBP_sf"/>
</dbReference>
<gene>
    <name evidence="2" type="primary">Dvir\Obp57c</name>
    <name evidence="2" type="ORF">Dvir_GJ20665</name>
</gene>
<dbReference type="eggNOG" id="ENOG502T9CN">
    <property type="taxonomic scope" value="Eukaryota"/>
</dbReference>
<dbReference type="GO" id="GO:0005549">
    <property type="term" value="F:odorant binding"/>
    <property type="evidence" value="ECO:0007669"/>
    <property type="project" value="InterPro"/>
</dbReference>
<dbReference type="CDD" id="cd23992">
    <property type="entry name" value="PBP_GOBP"/>
    <property type="match status" value="1"/>
</dbReference>
<evidence type="ECO:0000256" key="1">
    <source>
        <dbReference type="SAM" id="SignalP"/>
    </source>
</evidence>
<dbReference type="HOGENOM" id="CLU_146927_0_0_1"/>
<proteinExistence type="predicted"/>
<organism evidence="2 3">
    <name type="scientific">Drosophila virilis</name>
    <name type="common">Fruit fly</name>
    <dbReference type="NCBI Taxonomy" id="7244"/>
    <lineage>
        <taxon>Eukaryota</taxon>
        <taxon>Metazoa</taxon>
        <taxon>Ecdysozoa</taxon>
        <taxon>Arthropoda</taxon>
        <taxon>Hexapoda</taxon>
        <taxon>Insecta</taxon>
        <taxon>Pterygota</taxon>
        <taxon>Neoptera</taxon>
        <taxon>Endopterygota</taxon>
        <taxon>Diptera</taxon>
        <taxon>Brachycera</taxon>
        <taxon>Muscomorpha</taxon>
        <taxon>Ephydroidea</taxon>
        <taxon>Drosophilidae</taxon>
        <taxon>Drosophila</taxon>
    </lineage>
</organism>
<accession>B4LKZ4</accession>
<dbReference type="SMR" id="B4LKZ4"/>
<dbReference type="AlphaFoldDB" id="B4LKZ4"/>
<dbReference type="EMBL" id="CH940648">
    <property type="protein sequence ID" value="EDW60798.2"/>
    <property type="molecule type" value="Genomic_DNA"/>
</dbReference>
<dbReference type="OrthoDB" id="7829573at2759"/>
<sequence>MSALNLTWNVLILFAFMLAYVQSLSVPLDVEEKCLAENNATRPELSAKIDQANAEGHLENVEMKYMCYVRCAAAEMNILDANGHIDIEQFQKLEHLRGQNIAVLNECSQVNNLEKDLCIYSFKMLLCLIQNFVTTEYLNITPGRQ</sequence>
<dbReference type="InParanoid" id="B4LKZ4"/>
<feature type="signal peptide" evidence="1">
    <location>
        <begin position="1"/>
        <end position="23"/>
    </location>
</feature>
<dbReference type="KEGG" id="dvi:6626029"/>
<keyword evidence="1" id="KW-0732">Signal</keyword>
<dbReference type="Proteomes" id="UP000008792">
    <property type="component" value="Unassembled WGS sequence"/>
</dbReference>
<evidence type="ECO:0000313" key="2">
    <source>
        <dbReference type="EMBL" id="EDW60798.2"/>
    </source>
</evidence>
<protein>
    <submittedName>
        <fullName evidence="2">Odorant-binding protein 57c</fullName>
    </submittedName>
</protein>
<name>B4LKZ4_DROVI</name>
<evidence type="ECO:0000313" key="3">
    <source>
        <dbReference type="Proteomes" id="UP000008792"/>
    </source>
</evidence>